<evidence type="ECO:0000313" key="2">
    <source>
        <dbReference type="EMBL" id="SDE94559.1"/>
    </source>
</evidence>
<dbReference type="AlphaFoldDB" id="A0A1G7H330"/>
<name>A0A1G7H330_CHIFI</name>
<evidence type="ECO:0000256" key="1">
    <source>
        <dbReference type="SAM" id="Phobius"/>
    </source>
</evidence>
<protein>
    <submittedName>
        <fullName evidence="2">Uncharacterized protein</fullName>
    </submittedName>
</protein>
<organism evidence="2 3">
    <name type="scientific">Chitinophaga filiformis</name>
    <name type="common">Myxococcus filiformis</name>
    <name type="synonym">Flexibacter filiformis</name>
    <dbReference type="NCBI Taxonomy" id="104663"/>
    <lineage>
        <taxon>Bacteria</taxon>
        <taxon>Pseudomonadati</taxon>
        <taxon>Bacteroidota</taxon>
        <taxon>Chitinophagia</taxon>
        <taxon>Chitinophagales</taxon>
        <taxon>Chitinophagaceae</taxon>
        <taxon>Chitinophaga</taxon>
    </lineage>
</organism>
<evidence type="ECO:0000313" key="3">
    <source>
        <dbReference type="Proteomes" id="UP000199045"/>
    </source>
</evidence>
<sequence length="146" mass="17839">MMKKGNKYYLWPVYIWTISLLLLGFCILQVLYTKPLRYRTIDVILFTERMEKLYKKIYTKPYTRLRNYQEIHFTGEKKTDDIKLAFARIRINEIIKQRDTLQGIHFSFGDSSKFTNLIQTLDILYQERAERYIIDNGEIWFFEDIR</sequence>
<keyword evidence="1" id="KW-0472">Membrane</keyword>
<dbReference type="EMBL" id="FNBN01000001">
    <property type="protein sequence ID" value="SDE94559.1"/>
    <property type="molecule type" value="Genomic_DNA"/>
</dbReference>
<feature type="transmembrane region" description="Helical" evidence="1">
    <location>
        <begin position="13"/>
        <end position="32"/>
    </location>
</feature>
<dbReference type="STRING" id="104663.SAMN04488121_101275"/>
<proteinExistence type="predicted"/>
<dbReference type="Proteomes" id="UP000199045">
    <property type="component" value="Unassembled WGS sequence"/>
</dbReference>
<keyword evidence="1" id="KW-1133">Transmembrane helix</keyword>
<accession>A0A1G7H330</accession>
<gene>
    <name evidence="2" type="ORF">SAMN04488121_101275</name>
</gene>
<reference evidence="3" key="1">
    <citation type="submission" date="2016-10" db="EMBL/GenBank/DDBJ databases">
        <authorList>
            <person name="Varghese N."/>
            <person name="Submissions S."/>
        </authorList>
    </citation>
    <scope>NUCLEOTIDE SEQUENCE [LARGE SCALE GENOMIC DNA]</scope>
    <source>
        <strain evidence="3">DSM 527</strain>
    </source>
</reference>
<keyword evidence="1" id="KW-0812">Transmembrane</keyword>